<feature type="region of interest" description="Disordered" evidence="1">
    <location>
        <begin position="290"/>
        <end position="309"/>
    </location>
</feature>
<evidence type="ECO:0000256" key="2">
    <source>
        <dbReference type="SAM" id="Phobius"/>
    </source>
</evidence>
<proteinExistence type="predicted"/>
<evidence type="ECO:0000256" key="1">
    <source>
        <dbReference type="SAM" id="MobiDB-lite"/>
    </source>
</evidence>
<keyword evidence="2" id="KW-0472">Membrane</keyword>
<feature type="compositionally biased region" description="Low complexity" evidence="1">
    <location>
        <begin position="139"/>
        <end position="162"/>
    </location>
</feature>
<keyword evidence="2" id="KW-1133">Transmembrane helix</keyword>
<feature type="transmembrane region" description="Helical" evidence="2">
    <location>
        <begin position="21"/>
        <end position="39"/>
    </location>
</feature>
<dbReference type="AlphaFoldDB" id="A0A1S3JR85"/>
<keyword evidence="2" id="KW-0812">Transmembrane</keyword>
<protein>
    <submittedName>
        <fullName evidence="4">Cell wall protein DAN4 isoform X1</fullName>
    </submittedName>
</protein>
<feature type="region of interest" description="Disordered" evidence="1">
    <location>
        <begin position="254"/>
        <end position="281"/>
    </location>
</feature>
<feature type="region of interest" description="Disordered" evidence="1">
    <location>
        <begin position="139"/>
        <end position="163"/>
    </location>
</feature>
<keyword evidence="3" id="KW-1185">Reference proteome</keyword>
<dbReference type="Proteomes" id="UP000085678">
    <property type="component" value="Unplaced"/>
</dbReference>
<dbReference type="InParanoid" id="A0A1S3JR85"/>
<gene>
    <name evidence="4" type="primary">LOC106175241</name>
</gene>
<feature type="compositionally biased region" description="Basic and acidic residues" evidence="1">
    <location>
        <begin position="291"/>
        <end position="308"/>
    </location>
</feature>
<sequence length="320" mass="34323">MAKLRPPICSFRDSMYCVMAARMYHVHLLFVCFMVNLWAPGNSLPNATSTVSNTSSGTSNTSTTSTTFLNTTTAISTTVSITPNGTDGQQNTTSTVSSTRLGAWNTSTASTTFSNTTTAISTTVTADCITPNVTNDTTSTNSTNDCMTPTATTDTSTLEATTPPKPPPVGAIVGLSTSLALAVLILLLCGLLVYLRQRKTTRFKRPNFSNQAMEMEPTRTTDFTPNGKSMVNAGASRSHDNNFTYFVKSEHMNGSAASDANEDGHDYLDLSSAGTPPNEEYSYAYASVGGKKAEMESGEQSKKQKPEAFEMQQMYLNDLP</sequence>
<reference evidence="4" key="1">
    <citation type="submission" date="2025-08" db="UniProtKB">
        <authorList>
            <consortium name="RefSeq"/>
        </authorList>
    </citation>
    <scope>IDENTIFICATION</scope>
    <source>
        <tissue evidence="4">Gonads</tissue>
    </source>
</reference>
<feature type="region of interest" description="Disordered" evidence="1">
    <location>
        <begin position="79"/>
        <end position="98"/>
    </location>
</feature>
<dbReference type="KEGG" id="lak:106175241"/>
<feature type="transmembrane region" description="Helical" evidence="2">
    <location>
        <begin position="171"/>
        <end position="195"/>
    </location>
</feature>
<dbReference type="RefSeq" id="XP_013412601.1">
    <property type="nucleotide sequence ID" value="XM_013557147.2"/>
</dbReference>
<accession>A0A1S3JR85</accession>
<evidence type="ECO:0000313" key="3">
    <source>
        <dbReference type="Proteomes" id="UP000085678"/>
    </source>
</evidence>
<dbReference type="GeneID" id="106175241"/>
<organism evidence="3 4">
    <name type="scientific">Lingula anatina</name>
    <name type="common">Brachiopod</name>
    <name type="synonym">Lingula unguis</name>
    <dbReference type="NCBI Taxonomy" id="7574"/>
    <lineage>
        <taxon>Eukaryota</taxon>
        <taxon>Metazoa</taxon>
        <taxon>Spiralia</taxon>
        <taxon>Lophotrochozoa</taxon>
        <taxon>Brachiopoda</taxon>
        <taxon>Linguliformea</taxon>
        <taxon>Lingulata</taxon>
        <taxon>Lingulida</taxon>
        <taxon>Linguloidea</taxon>
        <taxon>Lingulidae</taxon>
        <taxon>Lingula</taxon>
    </lineage>
</organism>
<feature type="compositionally biased region" description="Polar residues" evidence="1">
    <location>
        <begin position="83"/>
        <end position="98"/>
    </location>
</feature>
<evidence type="ECO:0000313" key="4">
    <source>
        <dbReference type="RefSeq" id="XP_013412601.1"/>
    </source>
</evidence>
<name>A0A1S3JR85_LINAN</name>